<evidence type="ECO:0000256" key="3">
    <source>
        <dbReference type="ARBA" id="ARBA00022553"/>
    </source>
</evidence>
<keyword evidence="6" id="KW-0418">Kinase</keyword>
<dbReference type="EMBL" id="FOKV01000003">
    <property type="protein sequence ID" value="SFC31111.1"/>
    <property type="molecule type" value="Genomic_DNA"/>
</dbReference>
<feature type="transmembrane region" description="Helical" evidence="9">
    <location>
        <begin position="6"/>
        <end position="31"/>
    </location>
</feature>
<gene>
    <name evidence="12" type="ORF">SAMN04487907_103286</name>
</gene>
<keyword evidence="7" id="KW-0067">ATP-binding</keyword>
<evidence type="ECO:0000256" key="6">
    <source>
        <dbReference type="ARBA" id="ARBA00022777"/>
    </source>
</evidence>
<protein>
    <recommendedName>
        <fullName evidence="2">histidine kinase</fullName>
        <ecNumber evidence="2">2.7.13.3</ecNumber>
    </recommendedName>
</protein>
<dbReference type="CDD" id="cd16917">
    <property type="entry name" value="HATPase_UhpB-NarQ-NarX-like"/>
    <property type="match status" value="1"/>
</dbReference>
<dbReference type="STRING" id="1334022.SAMN04487907_103286"/>
<evidence type="ECO:0000256" key="1">
    <source>
        <dbReference type="ARBA" id="ARBA00000085"/>
    </source>
</evidence>
<feature type="domain" description="Signal transduction histidine kinase subgroup 3 dimerisation and phosphoacceptor" evidence="11">
    <location>
        <begin position="67"/>
        <end position="124"/>
    </location>
</feature>
<keyword evidence="4" id="KW-0808">Transferase</keyword>
<feature type="domain" description="Histidine kinase/HSP90-like ATPase" evidence="10">
    <location>
        <begin position="170"/>
        <end position="256"/>
    </location>
</feature>
<keyword evidence="5" id="KW-0547">Nucleotide-binding</keyword>
<dbReference type="GO" id="GO:0000155">
    <property type="term" value="F:phosphorelay sensor kinase activity"/>
    <property type="evidence" value="ECO:0007669"/>
    <property type="project" value="InterPro"/>
</dbReference>
<evidence type="ECO:0000313" key="13">
    <source>
        <dbReference type="Proteomes" id="UP000199438"/>
    </source>
</evidence>
<evidence type="ECO:0000256" key="8">
    <source>
        <dbReference type="ARBA" id="ARBA00023012"/>
    </source>
</evidence>
<keyword evidence="9" id="KW-0812">Transmembrane</keyword>
<dbReference type="GO" id="GO:0046983">
    <property type="term" value="F:protein dimerization activity"/>
    <property type="evidence" value="ECO:0007669"/>
    <property type="project" value="InterPro"/>
</dbReference>
<evidence type="ECO:0000256" key="5">
    <source>
        <dbReference type="ARBA" id="ARBA00022741"/>
    </source>
</evidence>
<keyword evidence="9" id="KW-0472">Membrane</keyword>
<organism evidence="12 13">
    <name type="scientific">Zunongwangia mangrovi</name>
    <dbReference type="NCBI Taxonomy" id="1334022"/>
    <lineage>
        <taxon>Bacteria</taxon>
        <taxon>Pseudomonadati</taxon>
        <taxon>Bacteroidota</taxon>
        <taxon>Flavobacteriia</taxon>
        <taxon>Flavobacteriales</taxon>
        <taxon>Flavobacteriaceae</taxon>
        <taxon>Zunongwangia</taxon>
    </lineage>
</organism>
<sequence length="262" mass="29887">MLPKEQLLLIIYVIFVCFVLGGFIIAFFVTYQRRKNKLLREKIEAEQYYEKEISNTKIEIQEQTLKNIGWELHDNIGQLLSVAKMQLNMASVAKEIPLETIKDIKDVVADSLQEVRALSKSLNSDVIGNAGLEKSVAYELDRFSRLNVIQTNFSTKGEPFLIGQKNSLVIFRILQEFFSNVIKHSGADHLMVSFHYSENELFIEAKDDGVGFDLQNIERNSGLYNMESRAALINSRFTLNSFPNKGTSISLHFPKQPSQSNE</sequence>
<dbReference type="OrthoDB" id="9760839at2"/>
<dbReference type="Gene3D" id="3.30.565.10">
    <property type="entry name" value="Histidine kinase-like ATPase, C-terminal domain"/>
    <property type="match status" value="1"/>
</dbReference>
<reference evidence="13" key="1">
    <citation type="submission" date="2016-10" db="EMBL/GenBank/DDBJ databases">
        <authorList>
            <person name="Varghese N."/>
            <person name="Submissions S."/>
        </authorList>
    </citation>
    <scope>NUCLEOTIDE SEQUENCE [LARGE SCALE GENOMIC DNA]</scope>
    <source>
        <strain evidence="13">DSM 24499</strain>
    </source>
</reference>
<keyword evidence="3" id="KW-0597">Phosphoprotein</keyword>
<dbReference type="GO" id="GO:0005524">
    <property type="term" value="F:ATP binding"/>
    <property type="evidence" value="ECO:0007669"/>
    <property type="project" value="UniProtKB-KW"/>
</dbReference>
<keyword evidence="9" id="KW-1133">Transmembrane helix</keyword>
<proteinExistence type="predicted"/>
<dbReference type="EC" id="2.7.13.3" evidence="2"/>
<dbReference type="Gene3D" id="1.20.5.1930">
    <property type="match status" value="1"/>
</dbReference>
<accession>A0A1I1I4V6</accession>
<dbReference type="SUPFAM" id="SSF55874">
    <property type="entry name" value="ATPase domain of HSP90 chaperone/DNA topoisomerase II/histidine kinase"/>
    <property type="match status" value="1"/>
</dbReference>
<dbReference type="Pfam" id="PF07730">
    <property type="entry name" value="HisKA_3"/>
    <property type="match status" value="1"/>
</dbReference>
<dbReference type="InterPro" id="IPR036890">
    <property type="entry name" value="HATPase_C_sf"/>
</dbReference>
<dbReference type="PANTHER" id="PTHR24421">
    <property type="entry name" value="NITRATE/NITRITE SENSOR PROTEIN NARX-RELATED"/>
    <property type="match status" value="1"/>
</dbReference>
<dbReference type="RefSeq" id="WP_092542081.1">
    <property type="nucleotide sequence ID" value="NZ_FOKV01000003.1"/>
</dbReference>
<dbReference type="InterPro" id="IPR003594">
    <property type="entry name" value="HATPase_dom"/>
</dbReference>
<comment type="catalytic activity">
    <reaction evidence="1">
        <text>ATP + protein L-histidine = ADP + protein N-phospho-L-histidine.</text>
        <dbReference type="EC" id="2.7.13.3"/>
    </reaction>
</comment>
<dbReference type="InterPro" id="IPR011712">
    <property type="entry name" value="Sig_transdc_His_kin_sub3_dim/P"/>
</dbReference>
<dbReference type="GO" id="GO:0016020">
    <property type="term" value="C:membrane"/>
    <property type="evidence" value="ECO:0007669"/>
    <property type="project" value="InterPro"/>
</dbReference>
<keyword evidence="8" id="KW-0902">Two-component regulatory system</keyword>
<dbReference type="InterPro" id="IPR050482">
    <property type="entry name" value="Sensor_HK_TwoCompSys"/>
</dbReference>
<evidence type="ECO:0000259" key="11">
    <source>
        <dbReference type="Pfam" id="PF07730"/>
    </source>
</evidence>
<evidence type="ECO:0000313" key="12">
    <source>
        <dbReference type="EMBL" id="SFC31111.1"/>
    </source>
</evidence>
<dbReference type="Pfam" id="PF02518">
    <property type="entry name" value="HATPase_c"/>
    <property type="match status" value="1"/>
</dbReference>
<name>A0A1I1I4V6_9FLAO</name>
<evidence type="ECO:0000256" key="4">
    <source>
        <dbReference type="ARBA" id="ARBA00022679"/>
    </source>
</evidence>
<dbReference type="AlphaFoldDB" id="A0A1I1I4V6"/>
<keyword evidence="13" id="KW-1185">Reference proteome</keyword>
<evidence type="ECO:0000259" key="10">
    <source>
        <dbReference type="Pfam" id="PF02518"/>
    </source>
</evidence>
<evidence type="ECO:0000256" key="2">
    <source>
        <dbReference type="ARBA" id="ARBA00012438"/>
    </source>
</evidence>
<dbReference type="PANTHER" id="PTHR24421:SF10">
    <property type="entry name" value="NITRATE_NITRITE SENSOR PROTEIN NARQ"/>
    <property type="match status" value="1"/>
</dbReference>
<evidence type="ECO:0000256" key="9">
    <source>
        <dbReference type="SAM" id="Phobius"/>
    </source>
</evidence>
<dbReference type="Proteomes" id="UP000199438">
    <property type="component" value="Unassembled WGS sequence"/>
</dbReference>
<evidence type="ECO:0000256" key="7">
    <source>
        <dbReference type="ARBA" id="ARBA00022840"/>
    </source>
</evidence>